<organism evidence="1 2">
    <name type="scientific">Janthinobacterium psychrotolerans</name>
    <dbReference type="NCBI Taxonomy" id="1747903"/>
    <lineage>
        <taxon>Bacteria</taxon>
        <taxon>Pseudomonadati</taxon>
        <taxon>Pseudomonadota</taxon>
        <taxon>Betaproteobacteria</taxon>
        <taxon>Burkholderiales</taxon>
        <taxon>Oxalobacteraceae</taxon>
        <taxon>Janthinobacterium</taxon>
    </lineage>
</organism>
<dbReference type="AlphaFoldDB" id="A0A1A7BW13"/>
<evidence type="ECO:0000313" key="2">
    <source>
        <dbReference type="Proteomes" id="UP000092713"/>
    </source>
</evidence>
<keyword evidence="2" id="KW-1185">Reference proteome</keyword>
<dbReference type="EMBL" id="LOCQ01000060">
    <property type="protein sequence ID" value="OBV37702.1"/>
    <property type="molecule type" value="Genomic_DNA"/>
</dbReference>
<evidence type="ECO:0000313" key="1">
    <source>
        <dbReference type="EMBL" id="OBV37702.1"/>
    </source>
</evidence>
<dbReference type="STRING" id="1747903.ASR47_1003366"/>
<protein>
    <submittedName>
        <fullName evidence="1">Uncharacterized protein</fullName>
    </submittedName>
</protein>
<comment type="caution">
    <text evidence="1">The sequence shown here is derived from an EMBL/GenBank/DDBJ whole genome shotgun (WGS) entry which is preliminary data.</text>
</comment>
<sequence>MMRAFTVTVCQATQPLITYPALGTDSAAVIMAAIDRFGPCVITAKPR</sequence>
<proteinExistence type="predicted"/>
<gene>
    <name evidence="1" type="ORF">ASR47_1003366</name>
</gene>
<accession>A0A1A7BW13</accession>
<dbReference type="Proteomes" id="UP000092713">
    <property type="component" value="Unassembled WGS sequence"/>
</dbReference>
<dbReference type="RefSeq" id="WP_171899013.1">
    <property type="nucleotide sequence ID" value="NZ_LOCQ01000060.1"/>
</dbReference>
<reference evidence="1 2" key="1">
    <citation type="submission" date="2016-04" db="EMBL/GenBank/DDBJ databases">
        <title>Draft genome sequence of Janthinobacterium psychrotolerans sp. nov., isolated from freshwater sediments in Denmark.</title>
        <authorList>
            <person name="Gong X."/>
            <person name="Skrivergaard S."/>
            <person name="Korsgaard B.S."/>
            <person name="Schreiber L."/>
            <person name="Marshall I.P."/>
            <person name="Finster K."/>
            <person name="Schramm A."/>
        </authorList>
    </citation>
    <scope>NUCLEOTIDE SEQUENCE [LARGE SCALE GENOMIC DNA]</scope>
    <source>
        <strain evidence="1 2">S3-2</strain>
    </source>
</reference>
<name>A0A1A7BW13_9BURK</name>